<dbReference type="CDD" id="cd06225">
    <property type="entry name" value="HAMP"/>
    <property type="match status" value="1"/>
</dbReference>
<dbReference type="GO" id="GO:0000155">
    <property type="term" value="F:phosphorelay sensor kinase activity"/>
    <property type="evidence" value="ECO:0007669"/>
    <property type="project" value="InterPro"/>
</dbReference>
<dbReference type="Pfam" id="PF02518">
    <property type="entry name" value="HATPase_c"/>
    <property type="match status" value="1"/>
</dbReference>
<dbReference type="InterPro" id="IPR003594">
    <property type="entry name" value="HATPase_dom"/>
</dbReference>
<feature type="coiled-coil region" evidence="7">
    <location>
        <begin position="251"/>
        <end position="282"/>
    </location>
</feature>
<gene>
    <name evidence="11" type="ordered locus">Acid_0392</name>
</gene>
<name>Q02C12_SOLUE</name>
<dbReference type="Pfam" id="PF00512">
    <property type="entry name" value="HisKA"/>
    <property type="match status" value="1"/>
</dbReference>
<dbReference type="InterPro" id="IPR036097">
    <property type="entry name" value="HisK_dim/P_sf"/>
</dbReference>
<feature type="domain" description="Histidine kinase" evidence="9">
    <location>
        <begin position="298"/>
        <end position="516"/>
    </location>
</feature>
<organism evidence="11">
    <name type="scientific">Solibacter usitatus (strain Ellin6076)</name>
    <dbReference type="NCBI Taxonomy" id="234267"/>
    <lineage>
        <taxon>Bacteria</taxon>
        <taxon>Pseudomonadati</taxon>
        <taxon>Acidobacteriota</taxon>
        <taxon>Terriglobia</taxon>
        <taxon>Bryobacterales</taxon>
        <taxon>Solibacteraceae</taxon>
        <taxon>Candidatus Solibacter</taxon>
    </lineage>
</organism>
<accession>Q02C12</accession>
<dbReference type="HOGENOM" id="CLU_000445_89_29_0"/>
<keyword evidence="5" id="KW-0808">Transferase</keyword>
<dbReference type="Gene3D" id="6.10.340.10">
    <property type="match status" value="1"/>
</dbReference>
<keyword evidence="8" id="KW-0472">Membrane</keyword>
<dbReference type="InParanoid" id="Q02C12"/>
<dbReference type="InterPro" id="IPR003661">
    <property type="entry name" value="HisK_dim/P_dom"/>
</dbReference>
<comment type="subcellular location">
    <subcellularLocation>
        <location evidence="2">Membrane</location>
    </subcellularLocation>
</comment>
<dbReference type="Gene3D" id="3.30.565.10">
    <property type="entry name" value="Histidine kinase-like ATPase, C-terminal domain"/>
    <property type="match status" value="1"/>
</dbReference>
<dbReference type="EMBL" id="CP000473">
    <property type="protein sequence ID" value="ABJ81404.1"/>
    <property type="molecule type" value="Genomic_DNA"/>
</dbReference>
<dbReference type="GO" id="GO:0016020">
    <property type="term" value="C:membrane"/>
    <property type="evidence" value="ECO:0007669"/>
    <property type="project" value="UniProtKB-SubCell"/>
</dbReference>
<dbReference type="PROSITE" id="PS50885">
    <property type="entry name" value="HAMP"/>
    <property type="match status" value="1"/>
</dbReference>
<comment type="catalytic activity">
    <reaction evidence="1">
        <text>ATP + protein L-histidine = ADP + protein N-phospho-L-histidine.</text>
        <dbReference type="EC" id="2.7.13.3"/>
    </reaction>
</comment>
<dbReference type="CDD" id="cd00082">
    <property type="entry name" value="HisKA"/>
    <property type="match status" value="1"/>
</dbReference>
<dbReference type="PANTHER" id="PTHR43065:SF42">
    <property type="entry name" value="TWO-COMPONENT SENSOR PPRA"/>
    <property type="match status" value="1"/>
</dbReference>
<dbReference type="AlphaFoldDB" id="Q02C12"/>
<dbReference type="KEGG" id="sus:Acid_0392"/>
<evidence type="ECO:0000259" key="10">
    <source>
        <dbReference type="PROSITE" id="PS50885"/>
    </source>
</evidence>
<dbReference type="InterPro" id="IPR005467">
    <property type="entry name" value="His_kinase_dom"/>
</dbReference>
<dbReference type="SMART" id="SM00388">
    <property type="entry name" value="HisKA"/>
    <property type="match status" value="1"/>
</dbReference>
<evidence type="ECO:0000256" key="7">
    <source>
        <dbReference type="SAM" id="Coils"/>
    </source>
</evidence>
<proteinExistence type="predicted"/>
<evidence type="ECO:0000313" key="11">
    <source>
        <dbReference type="EMBL" id="ABJ81404.1"/>
    </source>
</evidence>
<keyword evidence="6 11" id="KW-0418">Kinase</keyword>
<dbReference type="EC" id="2.7.13.3" evidence="3"/>
<feature type="domain" description="HAMP" evidence="10">
    <location>
        <begin position="203"/>
        <end position="256"/>
    </location>
</feature>
<dbReference type="eggNOG" id="COG4191">
    <property type="taxonomic scope" value="Bacteria"/>
</dbReference>
<evidence type="ECO:0000256" key="1">
    <source>
        <dbReference type="ARBA" id="ARBA00000085"/>
    </source>
</evidence>
<dbReference type="SUPFAM" id="SSF158472">
    <property type="entry name" value="HAMP domain-like"/>
    <property type="match status" value="1"/>
</dbReference>
<dbReference type="SUPFAM" id="SSF55874">
    <property type="entry name" value="ATPase domain of HSP90 chaperone/DNA topoisomerase II/histidine kinase"/>
    <property type="match status" value="1"/>
</dbReference>
<dbReference type="PANTHER" id="PTHR43065">
    <property type="entry name" value="SENSOR HISTIDINE KINASE"/>
    <property type="match status" value="1"/>
</dbReference>
<dbReference type="SUPFAM" id="SSF47384">
    <property type="entry name" value="Homodimeric domain of signal transducing histidine kinase"/>
    <property type="match status" value="1"/>
</dbReference>
<evidence type="ECO:0000256" key="8">
    <source>
        <dbReference type="SAM" id="Phobius"/>
    </source>
</evidence>
<dbReference type="Gene3D" id="1.10.287.130">
    <property type="match status" value="1"/>
</dbReference>
<dbReference type="OrthoDB" id="9764522at2"/>
<keyword evidence="8" id="KW-1133">Transmembrane helix</keyword>
<evidence type="ECO:0000256" key="2">
    <source>
        <dbReference type="ARBA" id="ARBA00004370"/>
    </source>
</evidence>
<dbReference type="PRINTS" id="PR00344">
    <property type="entry name" value="BCTRLSENSOR"/>
</dbReference>
<reference evidence="11" key="1">
    <citation type="submission" date="2006-10" db="EMBL/GenBank/DDBJ databases">
        <title>Complete sequence of Solibacter usitatus Ellin6076.</title>
        <authorList>
            <consortium name="US DOE Joint Genome Institute"/>
            <person name="Copeland A."/>
            <person name="Lucas S."/>
            <person name="Lapidus A."/>
            <person name="Barry K."/>
            <person name="Detter J.C."/>
            <person name="Glavina del Rio T."/>
            <person name="Hammon N."/>
            <person name="Israni S."/>
            <person name="Dalin E."/>
            <person name="Tice H."/>
            <person name="Pitluck S."/>
            <person name="Thompson L.S."/>
            <person name="Brettin T."/>
            <person name="Bruce D."/>
            <person name="Han C."/>
            <person name="Tapia R."/>
            <person name="Gilna P."/>
            <person name="Schmutz J."/>
            <person name="Larimer F."/>
            <person name="Land M."/>
            <person name="Hauser L."/>
            <person name="Kyrpides N."/>
            <person name="Mikhailova N."/>
            <person name="Janssen P.H."/>
            <person name="Kuske C.R."/>
            <person name="Richardson P."/>
        </authorList>
    </citation>
    <scope>NUCLEOTIDE SEQUENCE</scope>
    <source>
        <strain evidence="11">Ellin6076</strain>
    </source>
</reference>
<feature type="transmembrane region" description="Helical" evidence="8">
    <location>
        <begin position="180"/>
        <end position="201"/>
    </location>
</feature>
<dbReference type="SMART" id="SM00387">
    <property type="entry name" value="HATPase_c"/>
    <property type="match status" value="1"/>
</dbReference>
<keyword evidence="8" id="KW-0812">Transmembrane</keyword>
<protein>
    <recommendedName>
        <fullName evidence="3">histidine kinase</fullName>
        <ecNumber evidence="3">2.7.13.3</ecNumber>
    </recommendedName>
</protein>
<dbReference type="SMART" id="SM00304">
    <property type="entry name" value="HAMP"/>
    <property type="match status" value="1"/>
</dbReference>
<dbReference type="Pfam" id="PF00672">
    <property type="entry name" value="HAMP"/>
    <property type="match status" value="1"/>
</dbReference>
<sequence precursor="true">MPRRLARKLMLSITVIVIIVAAVSGLVNVKTEEQQLLNTMILGADQLSKGITSATWHAMLDDHREAAYQVMQTIALKQGIDRIRMFNRAGQVMFSTNAEDRASATEALPETDHPDLPSRVRIFRGANGGRRLAMATKIYNEPSCSQAECHAHPAEMKVLGVLDLRLNLENVDQEVAGMKYRVMLVTAVEVTLISIFIIYFTRRFLGRPIEKLIEGTKAISQMELDKPLDIINSSEELDELARSFDVMRDRLRSALAEINQFTQNLETKVEERTQQLKAAQKKLLQSDRLASLGQLSASVAHEINNPVSGVLNLSMLMQRMLKDDGIPPERLAEFRKYLGQVTSETARVGRIVSDLLAFSRRGKPQQAPADINRIVAMTLSLVEHKMKLSNVAVKVTLCEQLPPAHCDPSQIQQVVLNLVLNAAEATQARPDRHVTVSTSSSEGMAQIFVSDNGEGIPPENLSKIFDPFFTTKPEGKGVGLGLAVTYGIIEAHSGDIEVKSTVGKGTTFIVSLPLEARAPRAEPPLAVLARRE</sequence>
<evidence type="ECO:0000256" key="6">
    <source>
        <dbReference type="ARBA" id="ARBA00022777"/>
    </source>
</evidence>
<dbReference type="InterPro" id="IPR004358">
    <property type="entry name" value="Sig_transdc_His_kin-like_C"/>
</dbReference>
<dbReference type="InterPro" id="IPR003660">
    <property type="entry name" value="HAMP_dom"/>
</dbReference>
<dbReference type="Gene3D" id="3.30.450.290">
    <property type="match status" value="1"/>
</dbReference>
<dbReference type="InterPro" id="IPR036890">
    <property type="entry name" value="HATPase_C_sf"/>
</dbReference>
<keyword evidence="7" id="KW-0175">Coiled coil</keyword>
<evidence type="ECO:0000256" key="4">
    <source>
        <dbReference type="ARBA" id="ARBA00022553"/>
    </source>
</evidence>
<evidence type="ECO:0000259" key="9">
    <source>
        <dbReference type="PROSITE" id="PS50109"/>
    </source>
</evidence>
<dbReference type="STRING" id="234267.Acid_0392"/>
<evidence type="ECO:0000256" key="3">
    <source>
        <dbReference type="ARBA" id="ARBA00012438"/>
    </source>
</evidence>
<keyword evidence="4" id="KW-0597">Phosphoprotein</keyword>
<dbReference type="PROSITE" id="PS50109">
    <property type="entry name" value="HIS_KIN"/>
    <property type="match status" value="1"/>
</dbReference>
<evidence type="ECO:0000256" key="5">
    <source>
        <dbReference type="ARBA" id="ARBA00022679"/>
    </source>
</evidence>